<name>A0A182PAE9_9DIPT</name>
<dbReference type="GO" id="GO:0003735">
    <property type="term" value="F:structural constituent of ribosome"/>
    <property type="evidence" value="ECO:0007669"/>
    <property type="project" value="InterPro"/>
</dbReference>
<dbReference type="Gene3D" id="2.30.30.30">
    <property type="match status" value="1"/>
</dbReference>
<dbReference type="Pfam" id="PF00467">
    <property type="entry name" value="KOW"/>
    <property type="match status" value="1"/>
</dbReference>
<dbReference type="GO" id="GO:0003723">
    <property type="term" value="F:RNA binding"/>
    <property type="evidence" value="ECO:0007669"/>
    <property type="project" value="InterPro"/>
</dbReference>
<proteinExistence type="inferred from homology"/>
<evidence type="ECO:0000256" key="3">
    <source>
        <dbReference type="ARBA" id="ARBA00023274"/>
    </source>
</evidence>
<dbReference type="STRING" id="199890.A0A182PAE9"/>
<organism evidence="6 7">
    <name type="scientific">Anopheles epiroticus</name>
    <dbReference type="NCBI Taxonomy" id="199890"/>
    <lineage>
        <taxon>Eukaryota</taxon>
        <taxon>Metazoa</taxon>
        <taxon>Ecdysozoa</taxon>
        <taxon>Arthropoda</taxon>
        <taxon>Hexapoda</taxon>
        <taxon>Insecta</taxon>
        <taxon>Pterygota</taxon>
        <taxon>Neoptera</taxon>
        <taxon>Endopterygota</taxon>
        <taxon>Diptera</taxon>
        <taxon>Nematocera</taxon>
        <taxon>Culicoidea</taxon>
        <taxon>Culicidae</taxon>
        <taxon>Anophelinae</taxon>
        <taxon>Anopheles</taxon>
    </lineage>
</organism>
<feature type="compositionally biased region" description="Basic residues" evidence="4">
    <location>
        <begin position="10"/>
        <end position="21"/>
    </location>
</feature>
<dbReference type="GO" id="GO:0006412">
    <property type="term" value="P:translation"/>
    <property type="evidence" value="ECO:0007669"/>
    <property type="project" value="InterPro"/>
</dbReference>
<evidence type="ECO:0000313" key="7">
    <source>
        <dbReference type="Proteomes" id="UP000075885"/>
    </source>
</evidence>
<evidence type="ECO:0000256" key="1">
    <source>
        <dbReference type="ARBA" id="ARBA00010618"/>
    </source>
</evidence>
<dbReference type="HAMAP" id="MF_01326_A">
    <property type="entry name" value="Ribosomal_uL24_A"/>
    <property type="match status" value="1"/>
</dbReference>
<evidence type="ECO:0000256" key="4">
    <source>
        <dbReference type="SAM" id="MobiDB-lite"/>
    </source>
</evidence>
<accession>A0A182PAE9</accession>
<evidence type="ECO:0000313" key="6">
    <source>
        <dbReference type="EnsemblMetazoa" id="AEPI003903-PA"/>
    </source>
</evidence>
<comment type="similarity">
    <text evidence="1">Belongs to the universal ribosomal protein uL24 family.</text>
</comment>
<dbReference type="NCBIfam" id="TIGR01080">
    <property type="entry name" value="rplX_A_E"/>
    <property type="match status" value="1"/>
</dbReference>
<sequence>MKFNKNVSSSRRKSRKRHFQAPSHVRRTIMSAPLSKELKQKYNVRSMPIRKDDEVQVVRGHYKGNQVGKVVQVYRKKYVVYIERIQREKANGTNVYVGVHPSKCVIVKLKMDKDRKKILDRRAKGRLAAVNKGKGKYTEESAAAATAMETTS</sequence>
<dbReference type="InterPro" id="IPR005825">
    <property type="entry name" value="Ribosomal_uL24_CS"/>
</dbReference>
<dbReference type="SUPFAM" id="SSF50104">
    <property type="entry name" value="Translation proteins SH3-like domain"/>
    <property type="match status" value="1"/>
</dbReference>
<dbReference type="PROSITE" id="PS01108">
    <property type="entry name" value="RIBOSOMAL_L24"/>
    <property type="match status" value="1"/>
</dbReference>
<reference evidence="6" key="2">
    <citation type="submission" date="2020-05" db="UniProtKB">
        <authorList>
            <consortium name="EnsemblMetazoa"/>
        </authorList>
    </citation>
    <scope>IDENTIFICATION</scope>
    <source>
        <strain evidence="6">Epiroticus2</strain>
    </source>
</reference>
<dbReference type="CDD" id="cd06089">
    <property type="entry name" value="KOW_RPL26"/>
    <property type="match status" value="1"/>
</dbReference>
<dbReference type="PANTHER" id="PTHR11143">
    <property type="entry name" value="60S RIBOSOMAL PROTEIN L26 FAMILY MEMBER"/>
    <property type="match status" value="1"/>
</dbReference>
<dbReference type="Proteomes" id="UP000075885">
    <property type="component" value="Unassembled WGS sequence"/>
</dbReference>
<feature type="region of interest" description="Disordered" evidence="4">
    <location>
        <begin position="1"/>
        <end position="21"/>
    </location>
</feature>
<dbReference type="InterPro" id="IPR005756">
    <property type="entry name" value="Ribosomal_uL24_euk/arc"/>
</dbReference>
<protein>
    <recommendedName>
        <fullName evidence="5">KOW domain-containing protein</fullName>
    </recommendedName>
</protein>
<evidence type="ECO:0000259" key="5">
    <source>
        <dbReference type="SMART" id="SM00739"/>
    </source>
</evidence>
<dbReference type="InterPro" id="IPR008991">
    <property type="entry name" value="Translation_prot_SH3-like_sf"/>
</dbReference>
<reference evidence="7" key="1">
    <citation type="submission" date="2013-03" db="EMBL/GenBank/DDBJ databases">
        <title>The Genome Sequence of Anopheles epiroticus epiroticus2.</title>
        <authorList>
            <consortium name="The Broad Institute Genomics Platform"/>
            <person name="Neafsey D.E."/>
            <person name="Howell P."/>
            <person name="Walker B."/>
            <person name="Young S.K."/>
            <person name="Zeng Q."/>
            <person name="Gargeya S."/>
            <person name="Fitzgerald M."/>
            <person name="Haas B."/>
            <person name="Abouelleil A."/>
            <person name="Allen A.W."/>
            <person name="Alvarado L."/>
            <person name="Arachchi H.M."/>
            <person name="Berlin A.M."/>
            <person name="Chapman S.B."/>
            <person name="Gainer-Dewar J."/>
            <person name="Goldberg J."/>
            <person name="Griggs A."/>
            <person name="Gujja S."/>
            <person name="Hansen M."/>
            <person name="Howarth C."/>
            <person name="Imamovic A."/>
            <person name="Ireland A."/>
            <person name="Larimer J."/>
            <person name="McCowan C."/>
            <person name="Murphy C."/>
            <person name="Pearson M."/>
            <person name="Poon T.W."/>
            <person name="Priest M."/>
            <person name="Roberts A."/>
            <person name="Saif S."/>
            <person name="Shea T."/>
            <person name="Sisk P."/>
            <person name="Sykes S."/>
            <person name="Wortman J."/>
            <person name="Nusbaum C."/>
            <person name="Birren B."/>
        </authorList>
    </citation>
    <scope>NUCLEOTIDE SEQUENCE [LARGE SCALE GENOMIC DNA]</scope>
    <source>
        <strain evidence="7">Epiroticus2</strain>
    </source>
</reference>
<dbReference type="SMART" id="SM00739">
    <property type="entry name" value="KOW"/>
    <property type="match status" value="1"/>
</dbReference>
<dbReference type="AlphaFoldDB" id="A0A182PAE9"/>
<keyword evidence="3" id="KW-0687">Ribonucleoprotein</keyword>
<dbReference type="InterPro" id="IPR041988">
    <property type="entry name" value="Ribosomal_uL24_KOW"/>
</dbReference>
<dbReference type="Pfam" id="PF16906">
    <property type="entry name" value="Ribosomal_L26"/>
    <property type="match status" value="1"/>
</dbReference>
<keyword evidence="2" id="KW-0689">Ribosomal protein</keyword>
<dbReference type="VEuPathDB" id="VectorBase:AEPI003903"/>
<dbReference type="InterPro" id="IPR014722">
    <property type="entry name" value="Rib_uL2_dom2"/>
</dbReference>
<feature type="domain" description="KOW" evidence="5">
    <location>
        <begin position="48"/>
        <end position="76"/>
    </location>
</feature>
<evidence type="ECO:0000256" key="2">
    <source>
        <dbReference type="ARBA" id="ARBA00022980"/>
    </source>
</evidence>
<dbReference type="EnsemblMetazoa" id="AEPI003903-RA">
    <property type="protein sequence ID" value="AEPI003903-PA"/>
    <property type="gene ID" value="AEPI003903"/>
</dbReference>
<dbReference type="InterPro" id="IPR005824">
    <property type="entry name" value="KOW"/>
</dbReference>
<keyword evidence="7" id="KW-1185">Reference proteome</keyword>
<dbReference type="GO" id="GO:0015934">
    <property type="term" value="C:large ribosomal subunit"/>
    <property type="evidence" value="ECO:0007669"/>
    <property type="project" value="InterPro"/>
</dbReference>
<dbReference type="FunFam" id="2.30.30.30:FF:000009">
    <property type="entry name" value="60S ribosomal protein L26"/>
    <property type="match status" value="1"/>
</dbReference>